<evidence type="ECO:0000256" key="8">
    <source>
        <dbReference type="SAM" id="Phobius"/>
    </source>
</evidence>
<dbReference type="Pfam" id="PF03845">
    <property type="entry name" value="Spore_permease"/>
    <property type="match status" value="1"/>
</dbReference>
<evidence type="ECO:0000256" key="6">
    <source>
        <dbReference type="ARBA" id="ARBA00022989"/>
    </source>
</evidence>
<evidence type="ECO:0000256" key="7">
    <source>
        <dbReference type="ARBA" id="ARBA00023136"/>
    </source>
</evidence>
<keyword evidence="3" id="KW-0813">Transport</keyword>
<evidence type="ECO:0000313" key="9">
    <source>
        <dbReference type="EMBL" id="MFB5192332.1"/>
    </source>
</evidence>
<evidence type="ECO:0000313" key="10">
    <source>
        <dbReference type="Proteomes" id="UP001579974"/>
    </source>
</evidence>
<organism evidence="9 10">
    <name type="scientific">Alicyclobacillus fastidiosus</name>
    <dbReference type="NCBI Taxonomy" id="392011"/>
    <lineage>
        <taxon>Bacteria</taxon>
        <taxon>Bacillati</taxon>
        <taxon>Bacillota</taxon>
        <taxon>Bacilli</taxon>
        <taxon>Bacillales</taxon>
        <taxon>Alicyclobacillaceae</taxon>
        <taxon>Alicyclobacillus</taxon>
    </lineage>
</organism>
<dbReference type="InterPro" id="IPR004761">
    <property type="entry name" value="Spore_GerAB"/>
</dbReference>
<keyword evidence="4" id="KW-0309">Germination</keyword>
<feature type="transmembrane region" description="Helical" evidence="8">
    <location>
        <begin position="76"/>
        <end position="96"/>
    </location>
</feature>
<feature type="transmembrane region" description="Helical" evidence="8">
    <location>
        <begin position="12"/>
        <end position="32"/>
    </location>
</feature>
<feature type="transmembrane region" description="Helical" evidence="8">
    <location>
        <begin position="116"/>
        <end position="134"/>
    </location>
</feature>
<feature type="transmembrane region" description="Helical" evidence="8">
    <location>
        <begin position="269"/>
        <end position="289"/>
    </location>
</feature>
<dbReference type="PANTHER" id="PTHR34975:SF2">
    <property type="entry name" value="SPORE GERMINATION PROTEIN A2"/>
    <property type="match status" value="1"/>
</dbReference>
<keyword evidence="5 8" id="KW-0812">Transmembrane</keyword>
<feature type="transmembrane region" description="Helical" evidence="8">
    <location>
        <begin position="44"/>
        <end position="64"/>
    </location>
</feature>
<evidence type="ECO:0000256" key="4">
    <source>
        <dbReference type="ARBA" id="ARBA00022544"/>
    </source>
</evidence>
<keyword evidence="10" id="KW-1185">Reference proteome</keyword>
<proteinExistence type="inferred from homology"/>
<dbReference type="EMBL" id="JBDXSU010000020">
    <property type="protein sequence ID" value="MFB5192332.1"/>
    <property type="molecule type" value="Genomic_DNA"/>
</dbReference>
<dbReference type="PANTHER" id="PTHR34975">
    <property type="entry name" value="SPORE GERMINATION PROTEIN A2"/>
    <property type="match status" value="1"/>
</dbReference>
<accession>A0ABV5AKZ0</accession>
<reference evidence="9 10" key="1">
    <citation type="journal article" date="2024" name="Int. J. Mol. Sci.">
        <title>Exploration of Alicyclobacillus spp. Genome in Search of Antibiotic Resistance.</title>
        <authorList>
            <person name="Bucka-Kolendo J."/>
            <person name="Kiousi D.E."/>
            <person name="Dekowska A."/>
            <person name="Mikolajczuk-Szczyrba A."/>
            <person name="Karadedos D.M."/>
            <person name="Michael P."/>
            <person name="Galanis A."/>
            <person name="Sokolowska B."/>
        </authorList>
    </citation>
    <scope>NUCLEOTIDE SEQUENCE [LARGE SCALE GENOMIC DNA]</scope>
    <source>
        <strain evidence="9 10">KKP 3000</strain>
    </source>
</reference>
<feature type="transmembrane region" description="Helical" evidence="8">
    <location>
        <begin position="217"/>
        <end position="239"/>
    </location>
</feature>
<feature type="transmembrane region" description="Helical" evidence="8">
    <location>
        <begin position="146"/>
        <end position="166"/>
    </location>
</feature>
<comment type="similarity">
    <text evidence="2">Belongs to the amino acid-polyamine-organocation (APC) superfamily. Spore germination protein (SGP) (TC 2.A.3.9) family.</text>
</comment>
<evidence type="ECO:0000256" key="5">
    <source>
        <dbReference type="ARBA" id="ARBA00022692"/>
    </source>
</evidence>
<comment type="subcellular location">
    <subcellularLocation>
        <location evidence="1">Membrane</location>
        <topology evidence="1">Multi-pass membrane protein</topology>
    </subcellularLocation>
</comment>
<evidence type="ECO:0000256" key="3">
    <source>
        <dbReference type="ARBA" id="ARBA00022448"/>
    </source>
</evidence>
<feature type="transmembrane region" description="Helical" evidence="8">
    <location>
        <begin position="301"/>
        <end position="318"/>
    </location>
</feature>
<protein>
    <submittedName>
        <fullName evidence="9">GerAB/ArcD/ProY family transporter</fullName>
    </submittedName>
</protein>
<evidence type="ECO:0000256" key="1">
    <source>
        <dbReference type="ARBA" id="ARBA00004141"/>
    </source>
</evidence>
<gene>
    <name evidence="9" type="ORF">KKP3000_001529</name>
</gene>
<feature type="transmembrane region" description="Helical" evidence="8">
    <location>
        <begin position="338"/>
        <end position="356"/>
    </location>
</feature>
<dbReference type="Proteomes" id="UP001579974">
    <property type="component" value="Unassembled WGS sequence"/>
</dbReference>
<sequence length="366" mass="40419">MSKVQISRFQIIIALVWSILGTAIVTIPYVIAQFTVRDGWISSLLFPVGGLLSATVAALFLYSFPNRSLTLGLIDALGPWLGRVFGVWFLVWLYLINCTTLREGAEFVGTTILPKTPIYLIGFAGAIGFSYAVYLGAEVVMRNCEFITPLALLVAPVLLALSIQHMDIHNMMPVLADGWQPVLRGAAEPDLTFALELLIALQFAQALRNSRTLPRDMVIATGIITIVGTIIMVYTISVLGQSSTYLTFPVLEIVRSVRVGDKLERLDTLYVMGVMSTTLIKLSLFHYAWCEGMKDIFKLTSYRIVALSGGLFLWAGSIACFRSEGEMERFIISVGPSYFVVTLVGVPLMAVIVMPFRRRAKQRAES</sequence>
<evidence type="ECO:0000256" key="2">
    <source>
        <dbReference type="ARBA" id="ARBA00007998"/>
    </source>
</evidence>
<comment type="caution">
    <text evidence="9">The sequence shown here is derived from an EMBL/GenBank/DDBJ whole genome shotgun (WGS) entry which is preliminary data.</text>
</comment>
<keyword evidence="7 8" id="KW-0472">Membrane</keyword>
<name>A0ABV5AKZ0_9BACL</name>
<keyword evidence="6 8" id="KW-1133">Transmembrane helix</keyword>
<dbReference type="RefSeq" id="WP_275474082.1">
    <property type="nucleotide sequence ID" value="NZ_CP162940.1"/>
</dbReference>
<dbReference type="NCBIfam" id="TIGR00912">
    <property type="entry name" value="2A0309"/>
    <property type="match status" value="1"/>
</dbReference>